<reference evidence="1" key="1">
    <citation type="submission" date="2016-05" db="EMBL/GenBank/DDBJ databases">
        <authorList>
            <person name="Lavstsen T."/>
            <person name="Jespersen J.S."/>
        </authorList>
    </citation>
    <scope>NUCLEOTIDE SEQUENCE [LARGE SCALE GENOMIC DNA]</scope>
</reference>
<evidence type="ECO:0000313" key="4">
    <source>
        <dbReference type="Proteomes" id="UP000078555"/>
    </source>
</evidence>
<protein>
    <submittedName>
        <fullName evidence="1">Uncharacterized protein</fullName>
    </submittedName>
</protein>
<proteinExistence type="predicted"/>
<accession>A0A1A8YHP1</accession>
<organism evidence="1 4">
    <name type="scientific">Plasmodium ovale wallikeri</name>
    <dbReference type="NCBI Taxonomy" id="864142"/>
    <lineage>
        <taxon>Eukaryota</taxon>
        <taxon>Sar</taxon>
        <taxon>Alveolata</taxon>
        <taxon>Apicomplexa</taxon>
        <taxon>Aconoidasida</taxon>
        <taxon>Haemosporida</taxon>
        <taxon>Plasmodiidae</taxon>
        <taxon>Plasmodium</taxon>
        <taxon>Plasmodium (Plasmodium)</taxon>
    </lineage>
</organism>
<dbReference type="AlphaFoldDB" id="A0A1A8YHP1"/>
<evidence type="ECO:0000313" key="3">
    <source>
        <dbReference type="Proteomes" id="UP000078550"/>
    </source>
</evidence>
<gene>
    <name evidence="1" type="ORF">POVWA1_005290</name>
    <name evidence="2" type="ORF">POVWA2_005380</name>
</gene>
<dbReference type="Proteomes" id="UP000078550">
    <property type="component" value="Unassembled WGS sequence"/>
</dbReference>
<sequence>MCVQVDEWHPSEGEPDIQKQTYKHVCPHVCPHACICTLGSKWTIGKVRTFKIMHFVCMFTILQQERGGGEGIEKFSLTCCKKIATRVHMSKYTPLLLNSPRVWLNRNLKF</sequence>
<evidence type="ECO:0000313" key="2">
    <source>
        <dbReference type="EMBL" id="SBT31681.1"/>
    </source>
</evidence>
<dbReference type="Proteomes" id="UP000078555">
    <property type="component" value="Unassembled WGS sequence"/>
</dbReference>
<name>A0A1A8YHP1_PLAOA</name>
<evidence type="ECO:0000313" key="1">
    <source>
        <dbReference type="EMBL" id="SBT31068.1"/>
    </source>
</evidence>
<dbReference type="EMBL" id="FLRD01000011">
    <property type="protein sequence ID" value="SBT31068.1"/>
    <property type="molecule type" value="Genomic_DNA"/>
</dbReference>
<dbReference type="EMBL" id="FLRE01000023">
    <property type="protein sequence ID" value="SBT31681.1"/>
    <property type="molecule type" value="Genomic_DNA"/>
</dbReference>
<keyword evidence="4" id="KW-1185">Reference proteome</keyword>
<reference evidence="3 4" key="2">
    <citation type="submission" date="2016-05" db="EMBL/GenBank/DDBJ databases">
        <authorList>
            <person name="Naeem Raeece"/>
        </authorList>
    </citation>
    <scope>NUCLEOTIDE SEQUENCE [LARGE SCALE GENOMIC DNA]</scope>
</reference>